<reference evidence="17 18" key="1">
    <citation type="journal article" date="2018" name="J. Allergy Clin. Immunol.">
        <title>High-quality assembly of Dermatophagoides pteronyssinus genome and transcriptome reveals a wide range of novel allergens.</title>
        <authorList>
            <person name="Liu X.Y."/>
            <person name="Yang K.Y."/>
            <person name="Wang M.Q."/>
            <person name="Kwok J.S."/>
            <person name="Zeng X."/>
            <person name="Yang Z."/>
            <person name="Xiao X.J."/>
            <person name="Lau C.P."/>
            <person name="Li Y."/>
            <person name="Huang Z.M."/>
            <person name="Ba J.G."/>
            <person name="Yim A.K."/>
            <person name="Ouyang C.Y."/>
            <person name="Ngai S.M."/>
            <person name="Chan T.F."/>
            <person name="Leung E.L."/>
            <person name="Liu L."/>
            <person name="Liu Z.G."/>
            <person name="Tsui S.K."/>
        </authorList>
    </citation>
    <scope>NUCLEOTIDE SEQUENCE [LARGE SCALE GENOMIC DNA]</scope>
    <source>
        <strain evidence="17">Derp</strain>
    </source>
</reference>
<evidence type="ECO:0000256" key="3">
    <source>
        <dbReference type="ARBA" id="ARBA00022448"/>
    </source>
</evidence>
<dbReference type="PRINTS" id="PR01262">
    <property type="entry name" value="INNEXIN"/>
</dbReference>
<evidence type="ECO:0000313" key="18">
    <source>
        <dbReference type="Proteomes" id="UP000887458"/>
    </source>
</evidence>
<evidence type="ECO:0000259" key="16">
    <source>
        <dbReference type="SMART" id="SM00478"/>
    </source>
</evidence>
<dbReference type="PROSITE" id="PS51013">
    <property type="entry name" value="PANNEXIN"/>
    <property type="match status" value="2"/>
</dbReference>
<dbReference type="Gene3D" id="1.10.1670.10">
    <property type="entry name" value="Helix-hairpin-Helix base-excision DNA repair enzymes (C-terminal)"/>
    <property type="match status" value="1"/>
</dbReference>
<comment type="caution">
    <text evidence="17">The sequence shown here is derived from an EMBL/GenBank/DDBJ whole genome shotgun (WGS) entry which is preliminary data.</text>
</comment>
<comment type="function">
    <text evidence="15">Structural component of the gap junctions.</text>
</comment>
<keyword evidence="11 15" id="KW-0406">Ion transport</keyword>
<evidence type="ECO:0000256" key="5">
    <source>
        <dbReference type="ARBA" id="ARBA00022692"/>
    </source>
</evidence>
<feature type="transmembrane region" description="Helical" evidence="15">
    <location>
        <begin position="518"/>
        <end position="538"/>
    </location>
</feature>
<evidence type="ECO:0000256" key="12">
    <source>
        <dbReference type="ARBA" id="ARBA00023136"/>
    </source>
</evidence>
<dbReference type="SUPFAM" id="SSF48150">
    <property type="entry name" value="DNA-glycosylase"/>
    <property type="match status" value="1"/>
</dbReference>
<evidence type="ECO:0000256" key="13">
    <source>
        <dbReference type="ARBA" id="ARBA00023204"/>
    </source>
</evidence>
<keyword evidence="13" id="KW-0234">DNA repair</keyword>
<protein>
    <recommendedName>
        <fullName evidence="15">Innexin</fullName>
    </recommendedName>
</protein>
<evidence type="ECO:0000256" key="14">
    <source>
        <dbReference type="ARBA" id="ARBA00023303"/>
    </source>
</evidence>
<dbReference type="InterPro" id="IPR000990">
    <property type="entry name" value="Innexin"/>
</dbReference>
<evidence type="ECO:0000256" key="1">
    <source>
        <dbReference type="ARBA" id="ARBA00004610"/>
    </source>
</evidence>
<dbReference type="Pfam" id="PF00876">
    <property type="entry name" value="Innexin"/>
    <property type="match status" value="2"/>
</dbReference>
<dbReference type="SMART" id="SM00478">
    <property type="entry name" value="ENDO3c"/>
    <property type="match status" value="1"/>
</dbReference>
<dbReference type="SUPFAM" id="SSF55945">
    <property type="entry name" value="TATA-box binding protein-like"/>
    <property type="match status" value="1"/>
</dbReference>
<keyword evidence="18" id="KW-1185">Reference proteome</keyword>
<dbReference type="Gene3D" id="3.30.310.40">
    <property type="match status" value="1"/>
</dbReference>
<comment type="caution">
    <text evidence="15">Lacks conserved residue(s) required for the propagation of feature annotation.</text>
</comment>
<keyword evidence="9" id="KW-0965">Cell junction</keyword>
<keyword evidence="5 15" id="KW-0812">Transmembrane</keyword>
<sequence>MVYDVLGSIRSLIKIDDYCIDNNVFRLHYKATVIFLVAFSLLVTSNQYFGDPIDCIQRDDVPPALLDTYCWIHSTFTLPEALNKKIGVEVPHPGIDKYTPGEKRVYHKYYQWAVMFYIPRYLWKMWEGRRLKSLVLHLDSPILDQDTREVQVRLVIEYFRTNLRYHNTYFYYYVFCEFLNFVNVILQMYLIDAFLGGAFSTYGFDVIQYTEMDQENRVDPMIAIFPRMTKCTFHRFGSSGDVQRHDALCILPLNIVNEKIYVFLWFWFVFLAIITGALLVYRLFVIFLDPVRKTMLKSRARLCDPYNLNIVLSVTKIGDWFLLYLLCKNMEGQNFREFIERYAEEIMKSSNDIVPLKRPPVIIDNLAFRLHYRGTFIVLVACSLMVTSKQYFGDPIDCISKDDIPNKLLDTYCWIHTTFSIENAWKKTVGHEVPYPGVDKATDGQKRVYHAYYQWVCFVLFFQAAFFYIPRFLWKAYEGGRVAKLTENLNAPLGSDNKRIELLAKYLKVYEKRHNHMFYFYSFMEILNLVNVLVQMMIMNRFLGGEFTSYGWDVLQFTEWDWSVRYDPMIKVFPRLTKCTFHRYGSSGDVQKHDAMCILPINILNEKIYVILWFWFYMVAIISAITIIYRLTTLLFRQVRLSRTKAHCSIVDRNNLETVLDRVSVGDWFLLDMLARNMDASCFNRLIELLKGNNINAKISSSFLKMSSDVAVMKGKLDVDIEKLNLALTLNTGQNFRWRLIDSNKWFGVIANLYVVILEQCDHTIHYEVINVDYVISSWSTKVSTKKIHDSFHNLLENYFRLDVDLDYLYDHWSRCDYNFHQISSRLKGIRLLRQDIIENIFTFICSSNNNIKRISKMVENLCQNYGTKLFNACDQSLITEDVYSFPEIDSLAAGDHIDRRLRELGFGYRARFICQTAQQIMNQSNQKPTEWIKRLTLSSYEDARLLLMSLPGIGAKVADCICLMSLGFTDSVPIDTHVLQLTTKLYANENPSFKMTKSSLSAKKYKEIGDFYRQKFQLHAGWAQTVLFCSDLKKVSRDKIKKTKNENQD</sequence>
<feature type="transmembrane region" description="Helical" evidence="15">
    <location>
        <begin position="31"/>
        <end position="49"/>
    </location>
</feature>
<dbReference type="CDD" id="cd00056">
    <property type="entry name" value="ENDO3c"/>
    <property type="match status" value="1"/>
</dbReference>
<keyword evidence="10 15" id="KW-1133">Transmembrane helix</keyword>
<dbReference type="PANTHER" id="PTHR11893">
    <property type="entry name" value="INNEXIN"/>
    <property type="match status" value="1"/>
</dbReference>
<feature type="transmembrane region" description="Helical" evidence="15">
    <location>
        <begin position="608"/>
        <end position="631"/>
    </location>
</feature>
<keyword evidence="7" id="KW-0378">Hydrolase</keyword>
<feature type="transmembrane region" description="Helical" evidence="15">
    <location>
        <begin position="170"/>
        <end position="191"/>
    </location>
</feature>
<name>A0ABQ8IZ31_DERPT</name>
<evidence type="ECO:0000256" key="10">
    <source>
        <dbReference type="ARBA" id="ARBA00022989"/>
    </source>
</evidence>
<evidence type="ECO:0000256" key="6">
    <source>
        <dbReference type="ARBA" id="ARBA00022763"/>
    </source>
</evidence>
<dbReference type="InterPro" id="IPR003265">
    <property type="entry name" value="HhH-GPD_domain"/>
</dbReference>
<evidence type="ECO:0000256" key="2">
    <source>
        <dbReference type="ARBA" id="ARBA00004651"/>
    </source>
</evidence>
<organism evidence="17 18">
    <name type="scientific">Dermatophagoides pteronyssinus</name>
    <name type="common">European house dust mite</name>
    <dbReference type="NCBI Taxonomy" id="6956"/>
    <lineage>
        <taxon>Eukaryota</taxon>
        <taxon>Metazoa</taxon>
        <taxon>Ecdysozoa</taxon>
        <taxon>Arthropoda</taxon>
        <taxon>Chelicerata</taxon>
        <taxon>Arachnida</taxon>
        <taxon>Acari</taxon>
        <taxon>Acariformes</taxon>
        <taxon>Sarcoptiformes</taxon>
        <taxon>Astigmata</taxon>
        <taxon>Psoroptidia</taxon>
        <taxon>Analgoidea</taxon>
        <taxon>Pyroglyphidae</taxon>
        <taxon>Dermatophagoidinae</taxon>
        <taxon>Dermatophagoides</taxon>
    </lineage>
</organism>
<feature type="transmembrane region" description="Helical" evidence="15">
    <location>
        <begin position="452"/>
        <end position="474"/>
    </location>
</feature>
<dbReference type="InterPro" id="IPR012904">
    <property type="entry name" value="OGG_N"/>
</dbReference>
<proteinExistence type="inferred from homology"/>
<evidence type="ECO:0000256" key="11">
    <source>
        <dbReference type="ARBA" id="ARBA00023065"/>
    </source>
</evidence>
<dbReference type="Pfam" id="PF07934">
    <property type="entry name" value="OGG_N"/>
    <property type="match status" value="1"/>
</dbReference>
<keyword evidence="3 15" id="KW-0813">Transport</keyword>
<reference evidence="17 18" key="2">
    <citation type="journal article" date="2022" name="Mol. Biol. Evol.">
        <title>Comparative Genomics Reveals Insights into the Divergent Evolution of Astigmatic Mites and Household Pest Adaptations.</title>
        <authorList>
            <person name="Xiong Q."/>
            <person name="Wan A.T."/>
            <person name="Liu X."/>
            <person name="Fung C.S."/>
            <person name="Xiao X."/>
            <person name="Malainual N."/>
            <person name="Hou J."/>
            <person name="Wang L."/>
            <person name="Wang M."/>
            <person name="Yang K.Y."/>
            <person name="Cui Y."/>
            <person name="Leung E.L."/>
            <person name="Nong W."/>
            <person name="Shin S.K."/>
            <person name="Au S.W."/>
            <person name="Jeong K.Y."/>
            <person name="Chew F.T."/>
            <person name="Hui J.H."/>
            <person name="Leung T.F."/>
            <person name="Tungtrongchitr A."/>
            <person name="Zhong N."/>
            <person name="Liu Z."/>
            <person name="Tsui S.K."/>
        </authorList>
    </citation>
    <scope>NUCLEOTIDE SEQUENCE [LARGE SCALE GENOMIC DNA]</scope>
    <source>
        <strain evidence="17">Derp</strain>
    </source>
</reference>
<dbReference type="InterPro" id="IPR023170">
    <property type="entry name" value="HhH_base_excis_C"/>
</dbReference>
<dbReference type="InterPro" id="IPR011257">
    <property type="entry name" value="DNA_glycosylase"/>
</dbReference>
<keyword evidence="4" id="KW-1003">Cell membrane</keyword>
<keyword evidence="14 15" id="KW-0407">Ion channel</keyword>
<dbReference type="Gene3D" id="1.10.340.30">
    <property type="entry name" value="Hypothetical protein, domain 2"/>
    <property type="match status" value="1"/>
</dbReference>
<evidence type="ECO:0000256" key="4">
    <source>
        <dbReference type="ARBA" id="ARBA00022475"/>
    </source>
</evidence>
<comment type="subcellular location">
    <subcellularLocation>
        <location evidence="1">Cell junction</location>
        <location evidence="1">Gap junction</location>
    </subcellularLocation>
    <subcellularLocation>
        <location evidence="2 15">Cell membrane</location>
        <topology evidence="2 15">Multi-pass membrane protein</topology>
    </subcellularLocation>
</comment>
<keyword evidence="6" id="KW-0227">DNA damage</keyword>
<dbReference type="Pfam" id="PF00730">
    <property type="entry name" value="HhH-GPD"/>
    <property type="match status" value="1"/>
</dbReference>
<evidence type="ECO:0000256" key="15">
    <source>
        <dbReference type="RuleBase" id="RU010713"/>
    </source>
</evidence>
<feature type="domain" description="HhH-GPD" evidence="16">
    <location>
        <begin position="846"/>
        <end position="1026"/>
    </location>
</feature>
<comment type="similarity">
    <text evidence="15">Belongs to the pannexin family.</text>
</comment>
<dbReference type="Proteomes" id="UP000887458">
    <property type="component" value="Unassembled WGS sequence"/>
</dbReference>
<gene>
    <name evidence="17" type="primary">Inx2_2</name>
    <name evidence="15" type="synonym">inx</name>
    <name evidence="17" type="ORF">DERP_000068</name>
</gene>
<keyword evidence="8" id="KW-0303">Gap junction</keyword>
<evidence type="ECO:0000256" key="8">
    <source>
        <dbReference type="ARBA" id="ARBA00022868"/>
    </source>
</evidence>
<evidence type="ECO:0000256" key="7">
    <source>
        <dbReference type="ARBA" id="ARBA00022801"/>
    </source>
</evidence>
<dbReference type="PANTHER" id="PTHR11893:SF41">
    <property type="entry name" value="INNEXIN INX2"/>
    <property type="match status" value="1"/>
</dbReference>
<evidence type="ECO:0000313" key="17">
    <source>
        <dbReference type="EMBL" id="KAH9415582.1"/>
    </source>
</evidence>
<keyword evidence="12 15" id="KW-0472">Membrane</keyword>
<feature type="transmembrane region" description="Helical" evidence="15">
    <location>
        <begin position="260"/>
        <end position="285"/>
    </location>
</feature>
<dbReference type="EMBL" id="NJHN03000095">
    <property type="protein sequence ID" value="KAH9415582.1"/>
    <property type="molecule type" value="Genomic_DNA"/>
</dbReference>
<evidence type="ECO:0000256" key="9">
    <source>
        <dbReference type="ARBA" id="ARBA00022949"/>
    </source>
</evidence>
<accession>A0ABQ8IZ31</accession>